<keyword evidence="3" id="KW-1185">Reference proteome</keyword>
<keyword evidence="1" id="KW-0472">Membrane</keyword>
<protein>
    <recommendedName>
        <fullName evidence="4">DUF4257 domain-containing protein</fullName>
    </recommendedName>
</protein>
<keyword evidence="1" id="KW-1133">Transmembrane helix</keyword>
<comment type="caution">
    <text evidence="2">The sequence shown here is derived from an EMBL/GenBank/DDBJ whole genome shotgun (WGS) entry which is preliminary data.</text>
</comment>
<organism evidence="2 3">
    <name type="scientific">Cohnella kolymensis</name>
    <dbReference type="NCBI Taxonomy" id="1590652"/>
    <lineage>
        <taxon>Bacteria</taxon>
        <taxon>Bacillati</taxon>
        <taxon>Bacillota</taxon>
        <taxon>Bacilli</taxon>
        <taxon>Bacillales</taxon>
        <taxon>Paenibacillaceae</taxon>
        <taxon>Cohnella</taxon>
    </lineage>
</organism>
<evidence type="ECO:0000313" key="2">
    <source>
        <dbReference type="EMBL" id="KIL34223.1"/>
    </source>
</evidence>
<feature type="transmembrane region" description="Helical" evidence="1">
    <location>
        <begin position="74"/>
        <end position="93"/>
    </location>
</feature>
<evidence type="ECO:0000256" key="1">
    <source>
        <dbReference type="SAM" id="Phobius"/>
    </source>
</evidence>
<name>A0ABR5A0L2_9BACL</name>
<sequence length="123" mass="13679">MIEFAWLLLSIFLGSIGGYLNILLSNEGYLKPYKFKDKDGRERTSRGSQREIILGAAAGCISCVIAISTSEPTIWTIILYSLLAGISGGSYLNKLVERNTQARINEYNKQLDEAEEKISERGN</sequence>
<feature type="transmembrane region" description="Helical" evidence="1">
    <location>
        <begin position="6"/>
        <end position="30"/>
    </location>
</feature>
<dbReference type="RefSeq" id="WP_041067926.1">
    <property type="nucleotide sequence ID" value="NZ_JXAL01000034.1"/>
</dbReference>
<dbReference type="Proteomes" id="UP000054526">
    <property type="component" value="Unassembled WGS sequence"/>
</dbReference>
<proteinExistence type="predicted"/>
<evidence type="ECO:0008006" key="4">
    <source>
        <dbReference type="Google" id="ProtNLM"/>
    </source>
</evidence>
<accession>A0ABR5A0L2</accession>
<feature type="transmembrane region" description="Helical" evidence="1">
    <location>
        <begin position="51"/>
        <end position="68"/>
    </location>
</feature>
<keyword evidence="1" id="KW-0812">Transmembrane</keyword>
<dbReference type="EMBL" id="JXAL01000034">
    <property type="protein sequence ID" value="KIL34223.1"/>
    <property type="molecule type" value="Genomic_DNA"/>
</dbReference>
<evidence type="ECO:0000313" key="3">
    <source>
        <dbReference type="Proteomes" id="UP000054526"/>
    </source>
</evidence>
<gene>
    <name evidence="2" type="ORF">SD71_21495</name>
</gene>
<reference evidence="2 3" key="1">
    <citation type="submission" date="2014-12" db="EMBL/GenBank/DDBJ databases">
        <title>Draft genome sequence of Cohnella kolymensis strain B-2846.</title>
        <authorList>
            <person name="Karlyshev A.V."/>
            <person name="Kudryashova E.B."/>
        </authorList>
    </citation>
    <scope>NUCLEOTIDE SEQUENCE [LARGE SCALE GENOMIC DNA]</scope>
    <source>
        <strain evidence="2 3">VKM B-2846</strain>
    </source>
</reference>